<dbReference type="SUPFAM" id="SSF52283">
    <property type="entry name" value="Formate/glycerate dehydrogenase catalytic domain-like"/>
    <property type="match status" value="1"/>
</dbReference>
<dbReference type="InterPro" id="IPR006140">
    <property type="entry name" value="D-isomer_DH_NAD-bd"/>
</dbReference>
<protein>
    <submittedName>
        <fullName evidence="6">NAD(P)-dependent oxidoreductase</fullName>
    </submittedName>
</protein>
<dbReference type="AlphaFoldDB" id="A0AAW9S4J4"/>
<feature type="domain" description="D-isomer specific 2-hydroxyacid dehydrogenase catalytic" evidence="4">
    <location>
        <begin position="4"/>
        <end position="310"/>
    </location>
</feature>
<feature type="domain" description="D-isomer specific 2-hydroxyacid dehydrogenase NAD-binding" evidence="5">
    <location>
        <begin position="106"/>
        <end position="287"/>
    </location>
</feature>
<evidence type="ECO:0000259" key="5">
    <source>
        <dbReference type="Pfam" id="PF02826"/>
    </source>
</evidence>
<dbReference type="PANTHER" id="PTHR43026:SF1">
    <property type="entry name" value="2-HYDROXYACID DEHYDROGENASE HOMOLOG 1-RELATED"/>
    <property type="match status" value="1"/>
</dbReference>
<dbReference type="SUPFAM" id="SSF51735">
    <property type="entry name" value="NAD(P)-binding Rossmann-fold domains"/>
    <property type="match status" value="1"/>
</dbReference>
<dbReference type="GO" id="GO:0051287">
    <property type="term" value="F:NAD binding"/>
    <property type="evidence" value="ECO:0007669"/>
    <property type="project" value="InterPro"/>
</dbReference>
<evidence type="ECO:0000256" key="3">
    <source>
        <dbReference type="RuleBase" id="RU003719"/>
    </source>
</evidence>
<dbReference type="InterPro" id="IPR006139">
    <property type="entry name" value="D-isomer_2_OHA_DH_cat_dom"/>
</dbReference>
<comment type="caution">
    <text evidence="6">The sequence shown here is derived from an EMBL/GenBank/DDBJ whole genome shotgun (WGS) entry which is preliminary data.</text>
</comment>
<accession>A0AAW9S4J4</accession>
<dbReference type="GO" id="GO:0008720">
    <property type="term" value="F:D-lactate dehydrogenase (NAD+) activity"/>
    <property type="evidence" value="ECO:0007669"/>
    <property type="project" value="TreeGrafter"/>
</dbReference>
<keyword evidence="3" id="KW-0560">Oxidoreductase</keyword>
<dbReference type="PANTHER" id="PTHR43026">
    <property type="entry name" value="2-HYDROXYACID DEHYDROGENASE HOMOLOG 1-RELATED"/>
    <property type="match status" value="1"/>
</dbReference>
<dbReference type="Pfam" id="PF02826">
    <property type="entry name" value="2-Hacid_dh_C"/>
    <property type="match status" value="1"/>
</dbReference>
<dbReference type="InterPro" id="IPR058205">
    <property type="entry name" value="D-LDH-like"/>
</dbReference>
<dbReference type="Gene3D" id="3.40.50.720">
    <property type="entry name" value="NAD(P)-binding Rossmann-like Domain"/>
    <property type="match status" value="2"/>
</dbReference>
<keyword evidence="7" id="KW-1185">Reference proteome</keyword>
<dbReference type="InterPro" id="IPR036291">
    <property type="entry name" value="NAD(P)-bd_dom_sf"/>
</dbReference>
<name>A0AAW9S4J4_9BACT</name>
<evidence type="ECO:0000259" key="4">
    <source>
        <dbReference type="Pfam" id="PF00389"/>
    </source>
</evidence>
<evidence type="ECO:0000256" key="2">
    <source>
        <dbReference type="ARBA" id="ARBA00023027"/>
    </source>
</evidence>
<keyword evidence="2" id="KW-0520">NAD</keyword>
<comment type="similarity">
    <text evidence="1 3">Belongs to the D-isomer specific 2-hydroxyacid dehydrogenase family.</text>
</comment>
<dbReference type="RefSeq" id="WP_346822899.1">
    <property type="nucleotide sequence ID" value="NZ_JBDKWZ010000012.1"/>
</dbReference>
<evidence type="ECO:0000313" key="7">
    <source>
        <dbReference type="Proteomes" id="UP001403385"/>
    </source>
</evidence>
<gene>
    <name evidence="6" type="ORF">AAG747_19530</name>
</gene>
<dbReference type="EMBL" id="JBDKWZ010000012">
    <property type="protein sequence ID" value="MEN7550120.1"/>
    <property type="molecule type" value="Genomic_DNA"/>
</dbReference>
<proteinExistence type="inferred from homology"/>
<evidence type="ECO:0000256" key="1">
    <source>
        <dbReference type="ARBA" id="ARBA00005854"/>
    </source>
</evidence>
<dbReference type="Proteomes" id="UP001403385">
    <property type="component" value="Unassembled WGS sequence"/>
</dbReference>
<evidence type="ECO:0000313" key="6">
    <source>
        <dbReference type="EMBL" id="MEN7550120.1"/>
    </source>
</evidence>
<dbReference type="Pfam" id="PF00389">
    <property type="entry name" value="2-Hacid_dh"/>
    <property type="match status" value="1"/>
</dbReference>
<organism evidence="6 7">
    <name type="scientific">Rapidithrix thailandica</name>
    <dbReference type="NCBI Taxonomy" id="413964"/>
    <lineage>
        <taxon>Bacteria</taxon>
        <taxon>Pseudomonadati</taxon>
        <taxon>Bacteroidota</taxon>
        <taxon>Cytophagia</taxon>
        <taxon>Cytophagales</taxon>
        <taxon>Flammeovirgaceae</taxon>
        <taxon>Rapidithrix</taxon>
    </lineage>
</organism>
<sequence>MTKVLIIDPMYHNIESLLTNIGVTPDYQPNILKEDVFNLIHQYDGLILRSKMKLDEAFLRQAGNLKFIARAGAGVDQIDESILDEIGVTLLNAPEGNRDAVGEHAMGMLLCLLNKLHTGNQEVRQKQWQREANRGWELGSKTVGIIGYGNMGKAFAKRLSGFGCRVLAYDKYKTRYGNEHAQEATLAQIQAEAEVLSFHIPLNDENRYWVDETFLDQFKHNFYLINTARGEVIPLRVLRYGLETGKLLGAGLDVLENEKLATMTEEQNQHFEYLAQQPNVLFTPHVAGWTYESYEKINRVLVQKIQDFLEK</sequence>
<reference evidence="6 7" key="1">
    <citation type="submission" date="2024-04" db="EMBL/GenBank/DDBJ databases">
        <title>Novel genus in family Flammeovirgaceae.</title>
        <authorList>
            <person name="Nguyen T.H."/>
            <person name="Vuong T.Q."/>
            <person name="Le H."/>
            <person name="Kim S.-G."/>
        </authorList>
    </citation>
    <scope>NUCLEOTIDE SEQUENCE [LARGE SCALE GENOMIC DNA]</scope>
    <source>
        <strain evidence="6 7">JCM 23209</strain>
    </source>
</reference>